<keyword evidence="7" id="KW-0479">Metal-binding</keyword>
<feature type="signal peptide" evidence="14">
    <location>
        <begin position="1"/>
        <end position="25"/>
    </location>
</feature>
<proteinExistence type="inferred from homology"/>
<dbReference type="GO" id="GO:0005789">
    <property type="term" value="C:endoplasmic reticulum membrane"/>
    <property type="evidence" value="ECO:0007669"/>
    <property type="project" value="UniProtKB-SubCell"/>
</dbReference>
<dbReference type="EC" id="1.14.14.1" evidence="5"/>
<dbReference type="GO" id="GO:0006805">
    <property type="term" value="P:xenobiotic metabolic process"/>
    <property type="evidence" value="ECO:0007669"/>
    <property type="project" value="TreeGrafter"/>
</dbReference>
<evidence type="ECO:0000256" key="7">
    <source>
        <dbReference type="ARBA" id="ARBA00022723"/>
    </source>
</evidence>
<gene>
    <name evidence="16" type="primary">LOC103256480</name>
</gene>
<dbReference type="PANTHER" id="PTHR24300:SF400">
    <property type="entry name" value="CYTOCHROME P450 2C9"/>
    <property type="match status" value="1"/>
</dbReference>
<evidence type="ECO:0000256" key="11">
    <source>
        <dbReference type="ARBA" id="ARBA00023004"/>
    </source>
</evidence>
<comment type="similarity">
    <text evidence="4">Belongs to the cytochrome P450 family.</text>
</comment>
<dbReference type="SUPFAM" id="SSF48264">
    <property type="entry name" value="Cytochrome P450"/>
    <property type="match status" value="1"/>
</dbReference>
<evidence type="ECO:0000256" key="3">
    <source>
        <dbReference type="ARBA" id="ARBA00004406"/>
    </source>
</evidence>
<dbReference type="GO" id="GO:0005506">
    <property type="term" value="F:iron ion binding"/>
    <property type="evidence" value="ECO:0007669"/>
    <property type="project" value="InterPro"/>
</dbReference>
<protein>
    <recommendedName>
        <fullName evidence="5">unspecific monooxygenase</fullName>
        <ecNumber evidence="5">1.14.14.1</ecNumber>
    </recommendedName>
</protein>
<evidence type="ECO:0000313" key="16">
    <source>
        <dbReference type="RefSeq" id="XP_008052522.1"/>
    </source>
</evidence>
<comment type="subcellular location">
    <subcellularLocation>
        <location evidence="3">Endoplasmic reticulum membrane</location>
        <topology evidence="3">Peripheral membrane protein</topology>
    </subcellularLocation>
    <subcellularLocation>
        <location evidence="2">Microsome membrane</location>
        <topology evidence="2">Peripheral membrane protein</topology>
    </subcellularLocation>
</comment>
<evidence type="ECO:0000256" key="5">
    <source>
        <dbReference type="ARBA" id="ARBA00012109"/>
    </source>
</evidence>
<dbReference type="InterPro" id="IPR050182">
    <property type="entry name" value="Cytochrome_P450_fam2"/>
</dbReference>
<comment type="cofactor">
    <cofactor evidence="1">
        <name>heme</name>
        <dbReference type="ChEBI" id="CHEBI:30413"/>
    </cofactor>
</comment>
<dbReference type="Proteomes" id="UP000189704">
    <property type="component" value="Unplaced"/>
</dbReference>
<dbReference type="Pfam" id="PF00067">
    <property type="entry name" value="p450"/>
    <property type="match status" value="1"/>
</dbReference>
<evidence type="ECO:0000256" key="8">
    <source>
        <dbReference type="ARBA" id="ARBA00022824"/>
    </source>
</evidence>
<evidence type="ECO:0000313" key="15">
    <source>
        <dbReference type="Proteomes" id="UP000189704"/>
    </source>
</evidence>
<keyword evidence="10" id="KW-0560">Oxidoreductase</keyword>
<dbReference type="InterPro" id="IPR002401">
    <property type="entry name" value="Cyt_P450_E_grp-I"/>
</dbReference>
<keyword evidence="14" id="KW-0732">Signal</keyword>
<evidence type="ECO:0000256" key="10">
    <source>
        <dbReference type="ARBA" id="ARBA00023002"/>
    </source>
</evidence>
<evidence type="ECO:0000256" key="12">
    <source>
        <dbReference type="ARBA" id="ARBA00023033"/>
    </source>
</evidence>
<feature type="chain" id="PRO_5010569093" description="unspecific monooxygenase" evidence="14">
    <location>
        <begin position="26"/>
        <end position="166"/>
    </location>
</feature>
<dbReference type="OrthoDB" id="1055148at2759"/>
<evidence type="ECO:0000256" key="9">
    <source>
        <dbReference type="ARBA" id="ARBA00022848"/>
    </source>
</evidence>
<dbReference type="Gene3D" id="1.10.630.10">
    <property type="entry name" value="Cytochrome P450"/>
    <property type="match status" value="1"/>
</dbReference>
<evidence type="ECO:0000256" key="1">
    <source>
        <dbReference type="ARBA" id="ARBA00001971"/>
    </source>
</evidence>
<evidence type="ECO:0000256" key="13">
    <source>
        <dbReference type="ARBA" id="ARBA00023136"/>
    </source>
</evidence>
<dbReference type="InterPro" id="IPR036396">
    <property type="entry name" value="Cyt_P450_sf"/>
</dbReference>
<keyword evidence="15" id="KW-1185">Reference proteome</keyword>
<dbReference type="KEGG" id="csyr:103256480"/>
<dbReference type="STRING" id="1868482.ENSTSYP00000016442"/>
<dbReference type="GO" id="GO:0020037">
    <property type="term" value="F:heme binding"/>
    <property type="evidence" value="ECO:0007669"/>
    <property type="project" value="InterPro"/>
</dbReference>
<dbReference type="GeneID" id="103256480"/>
<dbReference type="InterPro" id="IPR001128">
    <property type="entry name" value="Cyt_P450"/>
</dbReference>
<dbReference type="GO" id="GO:0006082">
    <property type="term" value="P:organic acid metabolic process"/>
    <property type="evidence" value="ECO:0007669"/>
    <property type="project" value="TreeGrafter"/>
</dbReference>
<dbReference type="GO" id="GO:0016712">
    <property type="term" value="F:oxidoreductase activity, acting on paired donors, with incorporation or reduction of molecular oxygen, reduced flavin or flavoprotein as one donor, and incorporation of one atom of oxygen"/>
    <property type="evidence" value="ECO:0007669"/>
    <property type="project" value="UniProtKB-EC"/>
</dbReference>
<evidence type="ECO:0000256" key="6">
    <source>
        <dbReference type="ARBA" id="ARBA00022617"/>
    </source>
</evidence>
<dbReference type="PRINTS" id="PR00463">
    <property type="entry name" value="EP450I"/>
</dbReference>
<organism evidence="15 16">
    <name type="scientific">Carlito syrichta</name>
    <name type="common">Philippine tarsier</name>
    <name type="synonym">Tarsius syrichta</name>
    <dbReference type="NCBI Taxonomy" id="1868482"/>
    <lineage>
        <taxon>Eukaryota</taxon>
        <taxon>Metazoa</taxon>
        <taxon>Chordata</taxon>
        <taxon>Craniata</taxon>
        <taxon>Vertebrata</taxon>
        <taxon>Euteleostomi</taxon>
        <taxon>Mammalia</taxon>
        <taxon>Eutheria</taxon>
        <taxon>Euarchontoglires</taxon>
        <taxon>Primates</taxon>
        <taxon>Haplorrhini</taxon>
        <taxon>Tarsiiformes</taxon>
        <taxon>Tarsiidae</taxon>
        <taxon>Carlito</taxon>
    </lineage>
</organism>
<keyword evidence="9" id="KW-0492">Microsome</keyword>
<name>A0A1U7THS2_CARSF</name>
<dbReference type="AlphaFoldDB" id="A0A1U7THS2"/>
<keyword evidence="6" id="KW-0349">Heme</keyword>
<evidence type="ECO:0000256" key="4">
    <source>
        <dbReference type="ARBA" id="ARBA00010617"/>
    </source>
</evidence>
<dbReference type="PANTHER" id="PTHR24300">
    <property type="entry name" value="CYTOCHROME P450 508A4-RELATED"/>
    <property type="match status" value="1"/>
</dbReference>
<keyword evidence="11" id="KW-0408">Iron</keyword>
<sequence>MDLFLILVLCLSCLLLLSLWRQSTGRQTLPPGPTPLPIIGNILQIDVKDISKTLTNLSKVYGPVFTLYLGLEPTVVLHGYEAVKEALIDHGEEFSGRGSFPVAEKANKGYDRCAGVIFSNGKRWKEIRHFSLMTLRNFGMGKRSIEDRVQEEARSLIEELRKTKGG</sequence>
<dbReference type="FunFam" id="1.10.630.10:FF:000238">
    <property type="entry name" value="Cytochrome P450 2A6"/>
    <property type="match status" value="1"/>
</dbReference>
<accession>A0A1U7THS2</accession>
<keyword evidence="13" id="KW-0472">Membrane</keyword>
<reference evidence="16" key="1">
    <citation type="submission" date="2025-08" db="UniProtKB">
        <authorList>
            <consortium name="RefSeq"/>
        </authorList>
    </citation>
    <scope>IDENTIFICATION</scope>
</reference>
<dbReference type="RefSeq" id="XP_008052522.1">
    <property type="nucleotide sequence ID" value="XM_008054331.1"/>
</dbReference>
<evidence type="ECO:0000256" key="2">
    <source>
        <dbReference type="ARBA" id="ARBA00004174"/>
    </source>
</evidence>
<evidence type="ECO:0000256" key="14">
    <source>
        <dbReference type="SAM" id="SignalP"/>
    </source>
</evidence>
<keyword evidence="8" id="KW-0256">Endoplasmic reticulum</keyword>
<keyword evidence="12" id="KW-0503">Monooxygenase</keyword>